<dbReference type="PANTHER" id="PTHR14066">
    <property type="entry name" value="ATRIAL NATRIURETIC FACTOR PRECURSOR"/>
    <property type="match status" value="1"/>
</dbReference>
<evidence type="ECO:0000256" key="6">
    <source>
        <dbReference type="ARBA" id="ARBA00022729"/>
    </source>
</evidence>
<evidence type="ECO:0000256" key="13">
    <source>
        <dbReference type="SAM" id="Coils"/>
    </source>
</evidence>
<evidence type="ECO:0000313" key="16">
    <source>
        <dbReference type="RefSeq" id="XP_020037225.1"/>
    </source>
</evidence>
<evidence type="ECO:0000256" key="5">
    <source>
        <dbReference type="ARBA" id="ARBA00022702"/>
    </source>
</evidence>
<dbReference type="InterPro" id="IPR030480">
    <property type="entry name" value="Natr_peptide_CS"/>
</dbReference>
<dbReference type="PROSITE" id="PS00263">
    <property type="entry name" value="NATRIURETIC_PEPTIDE"/>
    <property type="match status" value="1"/>
</dbReference>
<keyword evidence="7 12" id="KW-0838">Vasoactive</keyword>
<dbReference type="GO" id="GO:0005615">
    <property type="term" value="C:extracellular space"/>
    <property type="evidence" value="ECO:0007669"/>
    <property type="project" value="TreeGrafter"/>
</dbReference>
<organism evidence="16">
    <name type="scientific">Castor canadensis</name>
    <name type="common">American beaver</name>
    <dbReference type="NCBI Taxonomy" id="51338"/>
    <lineage>
        <taxon>Eukaryota</taxon>
        <taxon>Metazoa</taxon>
        <taxon>Chordata</taxon>
        <taxon>Craniata</taxon>
        <taxon>Vertebrata</taxon>
        <taxon>Euteleostomi</taxon>
        <taxon>Mammalia</taxon>
        <taxon>Eutheria</taxon>
        <taxon>Euarchontoglires</taxon>
        <taxon>Glires</taxon>
        <taxon>Rodentia</taxon>
        <taxon>Castorimorpha</taxon>
        <taxon>Castoridae</taxon>
        <taxon>Castor</taxon>
    </lineage>
</organism>
<dbReference type="InterPro" id="IPR000663">
    <property type="entry name" value="Natr_peptide"/>
</dbReference>
<evidence type="ECO:0000256" key="11">
    <source>
        <dbReference type="ARBA" id="ARBA00032369"/>
    </source>
</evidence>
<dbReference type="GO" id="GO:0019934">
    <property type="term" value="P:cGMP-mediated signaling"/>
    <property type="evidence" value="ECO:0007669"/>
    <property type="project" value="TreeGrafter"/>
</dbReference>
<feature type="chain" id="PRO_5034443844" description="Natriuretic peptides B" evidence="15">
    <location>
        <begin position="27"/>
        <end position="164"/>
    </location>
</feature>
<gene>
    <name evidence="16" type="primary">Nppb</name>
</gene>
<keyword evidence="4" id="KW-0964">Secreted</keyword>
<dbReference type="SMART" id="SM00183">
    <property type="entry name" value="NAT_PEP"/>
    <property type="match status" value="1"/>
</dbReference>
<feature type="coiled-coil region" evidence="13">
    <location>
        <begin position="30"/>
        <end position="57"/>
    </location>
</feature>
<evidence type="ECO:0000256" key="2">
    <source>
        <dbReference type="ARBA" id="ARBA00009041"/>
    </source>
</evidence>
<dbReference type="GO" id="GO:0051427">
    <property type="term" value="F:hormone receptor binding"/>
    <property type="evidence" value="ECO:0007669"/>
    <property type="project" value="TreeGrafter"/>
</dbReference>
<dbReference type="GO" id="GO:0003085">
    <property type="term" value="P:negative regulation of systemic arterial blood pressure"/>
    <property type="evidence" value="ECO:0007669"/>
    <property type="project" value="TreeGrafter"/>
</dbReference>
<dbReference type="InterPro" id="IPR050787">
    <property type="entry name" value="Natriuretic_peptide"/>
</dbReference>
<reference evidence="16" key="1">
    <citation type="submission" date="2025-08" db="UniProtKB">
        <authorList>
            <consortium name="RefSeq"/>
        </authorList>
    </citation>
    <scope>IDENTIFICATION</scope>
    <source>
        <tissue evidence="16">Leukocyte</tissue>
    </source>
</reference>
<comment type="subcellular location">
    <subcellularLocation>
        <location evidence="1 12">Secreted</location>
    </subcellularLocation>
</comment>
<evidence type="ECO:0000256" key="12">
    <source>
        <dbReference type="RuleBase" id="RU003686"/>
    </source>
</evidence>
<protein>
    <recommendedName>
        <fullName evidence="3">Natriuretic peptides B</fullName>
    </recommendedName>
    <alternativeName>
        <fullName evidence="9">Brain natriuretic factor prohormone</fullName>
    </alternativeName>
    <alternativeName>
        <fullName evidence="10">Gamma-brain natriuretic peptide</fullName>
    </alternativeName>
    <alternativeName>
        <fullName evidence="11">Iso-ANP</fullName>
    </alternativeName>
</protein>
<evidence type="ECO:0000256" key="9">
    <source>
        <dbReference type="ARBA" id="ARBA00031802"/>
    </source>
</evidence>
<proteinExistence type="inferred from homology"/>
<dbReference type="PRINTS" id="PR00712">
    <property type="entry name" value="BNATPEPTIDE"/>
</dbReference>
<dbReference type="GO" id="GO:0097746">
    <property type="term" value="P:blood vessel diameter maintenance"/>
    <property type="evidence" value="ECO:0007669"/>
    <property type="project" value="UniProtKB-KW"/>
</dbReference>
<evidence type="ECO:0000256" key="1">
    <source>
        <dbReference type="ARBA" id="ARBA00004613"/>
    </source>
</evidence>
<accession>A0A8B7W4G1</accession>
<dbReference type="Pfam" id="PF00212">
    <property type="entry name" value="ANP"/>
    <property type="match status" value="1"/>
</dbReference>
<keyword evidence="5" id="KW-0372">Hormone</keyword>
<feature type="region of interest" description="Disordered" evidence="14">
    <location>
        <begin position="61"/>
        <end position="85"/>
    </location>
</feature>
<evidence type="ECO:0000256" key="3">
    <source>
        <dbReference type="ARBA" id="ARBA00020075"/>
    </source>
</evidence>
<keyword evidence="8" id="KW-1015">Disulfide bond</keyword>
<dbReference type="InterPro" id="IPR002408">
    <property type="entry name" value="Natriuretic_peptide_brain"/>
</dbReference>
<evidence type="ECO:0000256" key="8">
    <source>
        <dbReference type="ARBA" id="ARBA00023157"/>
    </source>
</evidence>
<evidence type="ECO:0000256" key="7">
    <source>
        <dbReference type="ARBA" id="ARBA00022858"/>
    </source>
</evidence>
<dbReference type="GO" id="GO:0007168">
    <property type="term" value="P:receptor guanylyl cyclase signaling pathway"/>
    <property type="evidence" value="ECO:0007669"/>
    <property type="project" value="TreeGrafter"/>
</dbReference>
<name>A0A8B7W4G1_CASCN</name>
<feature type="signal peptide" evidence="15">
    <location>
        <begin position="1"/>
        <end position="26"/>
    </location>
</feature>
<dbReference type="GO" id="GO:0005737">
    <property type="term" value="C:cytoplasm"/>
    <property type="evidence" value="ECO:0007669"/>
    <property type="project" value="TreeGrafter"/>
</dbReference>
<dbReference type="GO" id="GO:0006182">
    <property type="term" value="P:cGMP biosynthetic process"/>
    <property type="evidence" value="ECO:0007669"/>
    <property type="project" value="TreeGrafter"/>
</dbReference>
<sequence length="164" mass="17683">MGSQMVLPRTLLLLLFLNLLPLGGHSHPLSTSQELELSEIQEVLDRLQDKVEELQVETMALEPLQDQGPAEAQETGKAVPKSNLGSRDNAFQALQGLQNPKMARSSGCFGRRMDRIGSFSSLGCNGSQAMVLAPALCNATINDLSSAVEKAPRDQHLLSSPFSV</sequence>
<evidence type="ECO:0000256" key="4">
    <source>
        <dbReference type="ARBA" id="ARBA00022525"/>
    </source>
</evidence>
<dbReference type="GO" id="GO:0005179">
    <property type="term" value="F:hormone activity"/>
    <property type="evidence" value="ECO:0007669"/>
    <property type="project" value="UniProtKB-KW"/>
</dbReference>
<dbReference type="OrthoDB" id="9892281at2759"/>
<evidence type="ECO:0000256" key="15">
    <source>
        <dbReference type="SAM" id="SignalP"/>
    </source>
</evidence>
<keyword evidence="13" id="KW-0175">Coiled coil</keyword>
<dbReference type="GO" id="GO:0007218">
    <property type="term" value="P:neuropeptide signaling pathway"/>
    <property type="evidence" value="ECO:0007669"/>
    <property type="project" value="TreeGrafter"/>
</dbReference>
<evidence type="ECO:0000256" key="14">
    <source>
        <dbReference type="SAM" id="MobiDB-lite"/>
    </source>
</evidence>
<dbReference type="RefSeq" id="XP_020037225.1">
    <property type="nucleotide sequence ID" value="XM_020181636.1"/>
</dbReference>
<dbReference type="KEGG" id="ccan:109697785"/>
<dbReference type="CTD" id="4879"/>
<evidence type="ECO:0000256" key="10">
    <source>
        <dbReference type="ARBA" id="ARBA00032322"/>
    </source>
</evidence>
<keyword evidence="6 15" id="KW-0732">Signal</keyword>
<dbReference type="PANTHER" id="PTHR14066:SF10">
    <property type="entry name" value="NATRIURETIC PEPTIDES B"/>
    <property type="match status" value="1"/>
</dbReference>
<comment type="similarity">
    <text evidence="2 12">Belongs to the natriuretic peptide family.</text>
</comment>
<dbReference type="AlphaFoldDB" id="A0A8B7W4G1"/>